<comment type="caution">
    <text evidence="8">The sequence shown here is derived from an EMBL/GenBank/DDBJ whole genome shotgun (WGS) entry which is preliminary data.</text>
</comment>
<dbReference type="PANTHER" id="PTHR32322:SF2">
    <property type="entry name" value="EAMA DOMAIN-CONTAINING PROTEIN"/>
    <property type="match status" value="1"/>
</dbReference>
<proteinExistence type="inferred from homology"/>
<feature type="domain" description="EamA" evidence="7">
    <location>
        <begin position="17"/>
        <end position="149"/>
    </location>
</feature>
<evidence type="ECO:0000256" key="4">
    <source>
        <dbReference type="ARBA" id="ARBA00022989"/>
    </source>
</evidence>
<keyword evidence="4 6" id="KW-1133">Transmembrane helix</keyword>
<feature type="transmembrane region" description="Helical" evidence="6">
    <location>
        <begin position="44"/>
        <end position="64"/>
    </location>
</feature>
<dbReference type="GO" id="GO:0016020">
    <property type="term" value="C:membrane"/>
    <property type="evidence" value="ECO:0007669"/>
    <property type="project" value="UniProtKB-SubCell"/>
</dbReference>
<dbReference type="EMBL" id="BMJB01000002">
    <property type="protein sequence ID" value="GGA76020.1"/>
    <property type="molecule type" value="Genomic_DNA"/>
</dbReference>
<dbReference type="InterPro" id="IPR050638">
    <property type="entry name" value="AA-Vitamin_Transporters"/>
</dbReference>
<feature type="transmembrane region" description="Helical" evidence="6">
    <location>
        <begin position="76"/>
        <end position="94"/>
    </location>
</feature>
<sequence length="322" mass="34545">MKGMPGSPSSPNRTRTLISFVCIYFFWGSTFLAVRYGVEVLPPFVLVTLRFLIAALIVLGACVIFRKPVLPSRRELGMLVIIGILMLGLGNPGVAWSEQYISSGLASLLAATIPLYAALIEMLLPNDGGLPARGWLGIFIGFLGLSFLLWPGLRDSLHGDSRQIIAAGAALFGAFCWTCASVISRRTRFRIGGFAAAGWQLLFGGLFNLCVMLALGRYHHARWGVQAWSSVAYLVVFGSLTGFTAYIYLLDHVPVSKVATYAYVNPVIAVVLGAVILHERFVPVEYVGMGAVLLAVFLVTGANLKTGAVNVIDEDIAASGSV</sequence>
<comment type="subcellular location">
    <subcellularLocation>
        <location evidence="1">Membrane</location>
        <topology evidence="1">Multi-pass membrane protein</topology>
    </subcellularLocation>
</comment>
<reference evidence="8" key="1">
    <citation type="journal article" date="2014" name="Int. J. Syst. Evol. Microbiol.">
        <title>Complete genome sequence of Corynebacterium casei LMG S-19264T (=DSM 44701T), isolated from a smear-ripened cheese.</title>
        <authorList>
            <consortium name="US DOE Joint Genome Institute (JGI-PGF)"/>
            <person name="Walter F."/>
            <person name="Albersmeier A."/>
            <person name="Kalinowski J."/>
            <person name="Ruckert C."/>
        </authorList>
    </citation>
    <scope>NUCLEOTIDE SEQUENCE</scope>
    <source>
        <strain evidence="8">CGMCC 1.15447</strain>
    </source>
</reference>
<evidence type="ECO:0000256" key="3">
    <source>
        <dbReference type="ARBA" id="ARBA00022692"/>
    </source>
</evidence>
<protein>
    <submittedName>
        <fullName evidence="8">Drug/metabolite exporter YedA</fullName>
    </submittedName>
</protein>
<dbReference type="Pfam" id="PF00892">
    <property type="entry name" value="EamA"/>
    <property type="match status" value="2"/>
</dbReference>
<keyword evidence="3 6" id="KW-0812">Transmembrane</keyword>
<evidence type="ECO:0000259" key="7">
    <source>
        <dbReference type="Pfam" id="PF00892"/>
    </source>
</evidence>
<organism evidence="8 9">
    <name type="scientific">Edaphobacter acidisoli</name>
    <dbReference type="NCBI Taxonomy" id="2040573"/>
    <lineage>
        <taxon>Bacteria</taxon>
        <taxon>Pseudomonadati</taxon>
        <taxon>Acidobacteriota</taxon>
        <taxon>Terriglobia</taxon>
        <taxon>Terriglobales</taxon>
        <taxon>Acidobacteriaceae</taxon>
        <taxon>Edaphobacter</taxon>
    </lineage>
</organism>
<feature type="transmembrane region" description="Helical" evidence="6">
    <location>
        <begin position="261"/>
        <end position="278"/>
    </location>
</feature>
<dbReference type="InterPro" id="IPR037185">
    <property type="entry name" value="EmrE-like"/>
</dbReference>
<accession>A0A916RY49</accession>
<reference evidence="8" key="2">
    <citation type="submission" date="2020-09" db="EMBL/GenBank/DDBJ databases">
        <authorList>
            <person name="Sun Q."/>
            <person name="Zhou Y."/>
        </authorList>
    </citation>
    <scope>NUCLEOTIDE SEQUENCE</scope>
    <source>
        <strain evidence="8">CGMCC 1.15447</strain>
    </source>
</reference>
<feature type="transmembrane region" description="Helical" evidence="6">
    <location>
        <begin position="164"/>
        <end position="184"/>
    </location>
</feature>
<feature type="domain" description="EamA" evidence="7">
    <location>
        <begin position="168"/>
        <end position="300"/>
    </location>
</feature>
<feature type="transmembrane region" description="Helical" evidence="6">
    <location>
        <begin position="16"/>
        <end position="38"/>
    </location>
</feature>
<dbReference type="InterPro" id="IPR000620">
    <property type="entry name" value="EamA_dom"/>
</dbReference>
<comment type="similarity">
    <text evidence="2">Belongs to the EamA transporter family.</text>
</comment>
<evidence type="ECO:0000256" key="1">
    <source>
        <dbReference type="ARBA" id="ARBA00004141"/>
    </source>
</evidence>
<dbReference type="AlphaFoldDB" id="A0A916RY49"/>
<dbReference type="PANTHER" id="PTHR32322">
    <property type="entry name" value="INNER MEMBRANE TRANSPORTER"/>
    <property type="match status" value="1"/>
</dbReference>
<evidence type="ECO:0000256" key="6">
    <source>
        <dbReference type="SAM" id="Phobius"/>
    </source>
</evidence>
<evidence type="ECO:0000256" key="5">
    <source>
        <dbReference type="ARBA" id="ARBA00023136"/>
    </source>
</evidence>
<feature type="transmembrane region" description="Helical" evidence="6">
    <location>
        <begin position="100"/>
        <end position="120"/>
    </location>
</feature>
<keyword evidence="5 6" id="KW-0472">Membrane</keyword>
<name>A0A916RY49_9BACT</name>
<keyword evidence="9" id="KW-1185">Reference proteome</keyword>
<feature type="transmembrane region" description="Helical" evidence="6">
    <location>
        <begin position="284"/>
        <end position="304"/>
    </location>
</feature>
<feature type="transmembrane region" description="Helical" evidence="6">
    <location>
        <begin position="227"/>
        <end position="249"/>
    </location>
</feature>
<dbReference type="Gene3D" id="1.10.3730.20">
    <property type="match status" value="1"/>
</dbReference>
<feature type="transmembrane region" description="Helical" evidence="6">
    <location>
        <begin position="191"/>
        <end position="215"/>
    </location>
</feature>
<feature type="transmembrane region" description="Helical" evidence="6">
    <location>
        <begin position="132"/>
        <end position="152"/>
    </location>
</feature>
<evidence type="ECO:0000313" key="8">
    <source>
        <dbReference type="EMBL" id="GGA76020.1"/>
    </source>
</evidence>
<evidence type="ECO:0000256" key="2">
    <source>
        <dbReference type="ARBA" id="ARBA00007362"/>
    </source>
</evidence>
<gene>
    <name evidence="8" type="ORF">GCM10011507_29240</name>
</gene>
<dbReference type="SUPFAM" id="SSF103481">
    <property type="entry name" value="Multidrug resistance efflux transporter EmrE"/>
    <property type="match status" value="2"/>
</dbReference>
<dbReference type="Proteomes" id="UP000648801">
    <property type="component" value="Unassembled WGS sequence"/>
</dbReference>
<evidence type="ECO:0000313" key="9">
    <source>
        <dbReference type="Proteomes" id="UP000648801"/>
    </source>
</evidence>